<accession>A0AAI9EBK3</accession>
<feature type="domain" description="C2H2-type" evidence="11">
    <location>
        <begin position="208"/>
        <end position="238"/>
    </location>
</feature>
<evidence type="ECO:0000256" key="10">
    <source>
        <dbReference type="SAM" id="MobiDB-lite"/>
    </source>
</evidence>
<evidence type="ECO:0000256" key="4">
    <source>
        <dbReference type="ARBA" id="ARBA00022771"/>
    </source>
</evidence>
<protein>
    <submittedName>
        <fullName evidence="12">Zinc finger</fullName>
    </submittedName>
</protein>
<evidence type="ECO:0000256" key="2">
    <source>
        <dbReference type="ARBA" id="ARBA00022723"/>
    </source>
</evidence>
<dbReference type="PANTHER" id="PTHR46179:SF13">
    <property type="entry name" value="C2H2-TYPE DOMAIN-CONTAINING PROTEIN"/>
    <property type="match status" value="1"/>
</dbReference>
<evidence type="ECO:0000256" key="3">
    <source>
        <dbReference type="ARBA" id="ARBA00022737"/>
    </source>
</evidence>
<keyword evidence="8" id="KW-0539">Nucleus</keyword>
<evidence type="ECO:0000313" key="13">
    <source>
        <dbReference type="Proteomes" id="UP001296104"/>
    </source>
</evidence>
<keyword evidence="5" id="KW-0862">Zinc</keyword>
<dbReference type="InterPro" id="IPR013087">
    <property type="entry name" value="Znf_C2H2_type"/>
</dbReference>
<dbReference type="GO" id="GO:0008270">
    <property type="term" value="F:zinc ion binding"/>
    <property type="evidence" value="ECO:0007669"/>
    <property type="project" value="UniProtKB-KW"/>
</dbReference>
<feature type="region of interest" description="Disordered" evidence="10">
    <location>
        <begin position="1"/>
        <end position="72"/>
    </location>
</feature>
<reference evidence="12" key="1">
    <citation type="submission" date="2023-11" db="EMBL/GenBank/DDBJ databases">
        <authorList>
            <person name="Alioto T."/>
            <person name="Alioto T."/>
            <person name="Gomez Garrido J."/>
        </authorList>
    </citation>
    <scope>NUCLEOTIDE SEQUENCE</scope>
</reference>
<name>A0AAI9EBK3_9PEZI</name>
<dbReference type="InterPro" id="IPR036236">
    <property type="entry name" value="Znf_C2H2_sf"/>
</dbReference>
<feature type="domain" description="C2H2-type" evidence="11">
    <location>
        <begin position="138"/>
        <end position="163"/>
    </location>
</feature>
<dbReference type="PROSITE" id="PS50157">
    <property type="entry name" value="ZINC_FINGER_C2H2_2"/>
    <property type="match status" value="4"/>
</dbReference>
<evidence type="ECO:0000256" key="8">
    <source>
        <dbReference type="ARBA" id="ARBA00023242"/>
    </source>
</evidence>
<dbReference type="EMBL" id="CAVMBE010000032">
    <property type="protein sequence ID" value="CAK4029157.1"/>
    <property type="molecule type" value="Genomic_DNA"/>
</dbReference>
<keyword evidence="2" id="KW-0479">Metal-binding</keyword>
<dbReference type="PROSITE" id="PS00028">
    <property type="entry name" value="ZINC_FINGER_C2H2_1"/>
    <property type="match status" value="4"/>
</dbReference>
<dbReference type="Gene3D" id="3.30.160.60">
    <property type="entry name" value="Classic Zinc Finger"/>
    <property type="match status" value="4"/>
</dbReference>
<feature type="domain" description="C2H2-type" evidence="11">
    <location>
        <begin position="168"/>
        <end position="207"/>
    </location>
</feature>
<keyword evidence="13" id="KW-1185">Reference proteome</keyword>
<dbReference type="AlphaFoldDB" id="A0AAI9EBK3"/>
<keyword evidence="4 9" id="KW-0863">Zinc-finger</keyword>
<feature type="region of interest" description="Disordered" evidence="10">
    <location>
        <begin position="475"/>
        <end position="506"/>
    </location>
</feature>
<comment type="caution">
    <text evidence="12">The sequence shown here is derived from an EMBL/GenBank/DDBJ whole genome shotgun (WGS) entry which is preliminary data.</text>
</comment>
<dbReference type="PANTHER" id="PTHR46179">
    <property type="entry name" value="ZINC FINGER PROTEIN"/>
    <property type="match status" value="1"/>
</dbReference>
<dbReference type="SMART" id="SM00355">
    <property type="entry name" value="ZnF_C2H2"/>
    <property type="match status" value="8"/>
</dbReference>
<evidence type="ECO:0000313" key="12">
    <source>
        <dbReference type="EMBL" id="CAK4029157.1"/>
    </source>
</evidence>
<proteinExistence type="predicted"/>
<dbReference type="SUPFAM" id="SSF57667">
    <property type="entry name" value="beta-beta-alpha zinc fingers"/>
    <property type="match status" value="2"/>
</dbReference>
<dbReference type="GO" id="GO:0006357">
    <property type="term" value="P:regulation of transcription by RNA polymerase II"/>
    <property type="evidence" value="ECO:0007669"/>
    <property type="project" value="TreeGrafter"/>
</dbReference>
<dbReference type="InterPro" id="IPR059095">
    <property type="entry name" value="Znf_C2H2_17_2nd"/>
</dbReference>
<dbReference type="Pfam" id="PF26176">
    <property type="entry name" value="zf_C2H2_17_2"/>
    <property type="match status" value="1"/>
</dbReference>
<evidence type="ECO:0000256" key="7">
    <source>
        <dbReference type="ARBA" id="ARBA00023163"/>
    </source>
</evidence>
<dbReference type="InterPro" id="IPR051061">
    <property type="entry name" value="Zinc_finger_trans_reg"/>
</dbReference>
<feature type="domain" description="C2H2-type" evidence="11">
    <location>
        <begin position="108"/>
        <end position="137"/>
    </location>
</feature>
<keyword evidence="3" id="KW-0677">Repeat</keyword>
<dbReference type="GO" id="GO:0005634">
    <property type="term" value="C:nucleus"/>
    <property type="evidence" value="ECO:0007669"/>
    <property type="project" value="UniProtKB-SubCell"/>
</dbReference>
<keyword evidence="6" id="KW-0805">Transcription regulation</keyword>
<evidence type="ECO:0000256" key="1">
    <source>
        <dbReference type="ARBA" id="ARBA00004123"/>
    </source>
</evidence>
<evidence type="ECO:0000256" key="5">
    <source>
        <dbReference type="ARBA" id="ARBA00022833"/>
    </source>
</evidence>
<dbReference type="Proteomes" id="UP001296104">
    <property type="component" value="Unassembled WGS sequence"/>
</dbReference>
<organism evidence="12 13">
    <name type="scientific">Lecanosticta acicola</name>
    <dbReference type="NCBI Taxonomy" id="111012"/>
    <lineage>
        <taxon>Eukaryota</taxon>
        <taxon>Fungi</taxon>
        <taxon>Dikarya</taxon>
        <taxon>Ascomycota</taxon>
        <taxon>Pezizomycotina</taxon>
        <taxon>Dothideomycetes</taxon>
        <taxon>Dothideomycetidae</taxon>
        <taxon>Mycosphaerellales</taxon>
        <taxon>Mycosphaerellaceae</taxon>
        <taxon>Lecanosticta</taxon>
    </lineage>
</organism>
<evidence type="ECO:0000259" key="11">
    <source>
        <dbReference type="PROSITE" id="PS50157"/>
    </source>
</evidence>
<gene>
    <name evidence="12" type="ORF">LECACI_7A005228</name>
</gene>
<comment type="subcellular location">
    <subcellularLocation>
        <location evidence="1">Nucleus</location>
    </subcellularLocation>
</comment>
<dbReference type="Pfam" id="PF00096">
    <property type="entry name" value="zf-C2H2"/>
    <property type="match status" value="4"/>
</dbReference>
<keyword evidence="7" id="KW-0804">Transcription</keyword>
<evidence type="ECO:0000256" key="6">
    <source>
        <dbReference type="ARBA" id="ARBA00023015"/>
    </source>
</evidence>
<dbReference type="FunFam" id="3.30.160.60:FF:000100">
    <property type="entry name" value="Zinc finger 45-like"/>
    <property type="match status" value="1"/>
</dbReference>
<evidence type="ECO:0000256" key="9">
    <source>
        <dbReference type="PROSITE-ProRule" id="PRU00042"/>
    </source>
</evidence>
<sequence>MSAPMATESSGTSPMKRKRSAPDSFHPEDASDALIRQLESSPSRKRKKQTRSQLFDDDYEDTDSNVATTSWPSLADTNTATATIADTTTPFTDASSRASTGKARPKIYHCTFSDCNKVFDRPIRLQAHINSHTGERPHKCSKDDCDKSFYKPEHLNRHMKEKHGNATFVCTFEVRKDNIKEIEPCGKTFESASKLKRHVAAHEDKEETTCSWEGCAKVFRKQETLQRHIKKDHLNEHSYQCTRETADGSACGTLFPTLGLLKSHYAADHEAPKYVCDICTDAMVTPTRDEVPALNDLDPEFLPGPEDLQEPGDELEAKMLDNLSLKDAGPPRMKGPPGVVCFPTYHDLQRHNKYVHPPVCTECGKKCKSNRDLAAHVEIQHPPPGTIPNPPPQPNKKYLCPQNGCPRSLPGHGFSKRGNMDVHFKSAHAKKRDFVCGEHDLSGNKKVEGWNGRGCGVAMTAKQALIAHIRTQHMGLPTNGKEPMKPRKRITAKKGTDADMDIDTENAGPSTVMAMLTGDGYEELRPYACLLSRGPHGCQMRFAREYDLCTHLELTHGWNVDDINDALNASSGAQDPSEDDTFRQQLETGMAAMERTDGAAVEPDMAE</sequence>